<dbReference type="Pfam" id="PF08340">
    <property type="entry name" value="YicC-like_C"/>
    <property type="match status" value="1"/>
</dbReference>
<feature type="domain" description="Endoribonuclease YicC-like C-terminal" evidence="7">
    <location>
        <begin position="173"/>
        <end position="291"/>
    </location>
</feature>
<dbReference type="InterPro" id="IPR005229">
    <property type="entry name" value="YicC/YloC-like"/>
</dbReference>
<evidence type="ECO:0000256" key="4">
    <source>
        <dbReference type="ARBA" id="ARBA00022801"/>
    </source>
</evidence>
<organism evidence="8 9">
    <name type="scientific">Candidatus Aphodomorpha intestinavium</name>
    <dbReference type="NCBI Taxonomy" id="2840672"/>
    <lineage>
        <taxon>Bacteria</taxon>
        <taxon>Bacillati</taxon>
        <taxon>Bacillota</taxon>
        <taxon>Clostridia</taxon>
        <taxon>Eubacteriales</taxon>
        <taxon>Candidatus Aphodomorpha</taxon>
    </lineage>
</organism>
<keyword evidence="2" id="KW-0540">Nuclease</keyword>
<dbReference type="NCBIfam" id="TIGR00255">
    <property type="entry name" value="YicC/YloC family endoribonuclease"/>
    <property type="match status" value="1"/>
</dbReference>
<dbReference type="InterPro" id="IPR013527">
    <property type="entry name" value="YicC-like_N"/>
</dbReference>
<evidence type="ECO:0000259" key="7">
    <source>
        <dbReference type="Pfam" id="PF08340"/>
    </source>
</evidence>
<reference evidence="8" key="2">
    <citation type="journal article" date="2021" name="PeerJ">
        <title>Extensive microbial diversity within the chicken gut microbiome revealed by metagenomics and culture.</title>
        <authorList>
            <person name="Gilroy R."/>
            <person name="Ravi A."/>
            <person name="Getino M."/>
            <person name="Pursley I."/>
            <person name="Horton D.L."/>
            <person name="Alikhan N.F."/>
            <person name="Baker D."/>
            <person name="Gharbi K."/>
            <person name="Hall N."/>
            <person name="Watson M."/>
            <person name="Adriaenssens E.M."/>
            <person name="Foster-Nyarko E."/>
            <person name="Jarju S."/>
            <person name="Secka A."/>
            <person name="Antonio M."/>
            <person name="Oren A."/>
            <person name="Chaudhuri R.R."/>
            <person name="La Ragione R."/>
            <person name="Hildebrand F."/>
            <person name="Pallen M.J."/>
        </authorList>
    </citation>
    <scope>NUCLEOTIDE SEQUENCE</scope>
    <source>
        <strain evidence="8">ChiGjej2B2-16831</strain>
    </source>
</reference>
<name>A0A9D1N5H0_9FIRM</name>
<evidence type="ECO:0000256" key="3">
    <source>
        <dbReference type="ARBA" id="ARBA00022759"/>
    </source>
</evidence>
<keyword evidence="3" id="KW-0255">Endonuclease</keyword>
<comment type="caution">
    <text evidence="8">The sequence shown here is derived from an EMBL/GenBank/DDBJ whole genome shotgun (WGS) entry which is preliminary data.</text>
</comment>
<comment type="cofactor">
    <cofactor evidence="1">
        <name>a divalent metal cation</name>
        <dbReference type="ChEBI" id="CHEBI:60240"/>
    </cofactor>
</comment>
<dbReference type="Proteomes" id="UP000824128">
    <property type="component" value="Unassembled WGS sequence"/>
</dbReference>
<feature type="domain" description="Endoribonuclease YicC-like N-terminal" evidence="6">
    <location>
        <begin position="1"/>
        <end position="155"/>
    </location>
</feature>
<evidence type="ECO:0000313" key="8">
    <source>
        <dbReference type="EMBL" id="HIU95011.1"/>
    </source>
</evidence>
<gene>
    <name evidence="8" type="ORF">IAD24_07640</name>
</gene>
<evidence type="ECO:0000313" key="9">
    <source>
        <dbReference type="Proteomes" id="UP000824128"/>
    </source>
</evidence>
<dbReference type="AlphaFoldDB" id="A0A9D1N5H0"/>
<accession>A0A9D1N5H0</accession>
<dbReference type="Pfam" id="PF03755">
    <property type="entry name" value="YicC-like_N"/>
    <property type="match status" value="1"/>
</dbReference>
<protein>
    <submittedName>
        <fullName evidence="8">YicC family protein</fullName>
    </submittedName>
</protein>
<reference evidence="8" key="1">
    <citation type="submission" date="2020-10" db="EMBL/GenBank/DDBJ databases">
        <authorList>
            <person name="Gilroy R."/>
        </authorList>
    </citation>
    <scope>NUCLEOTIDE SEQUENCE</scope>
    <source>
        <strain evidence="8">ChiGjej2B2-16831</strain>
    </source>
</reference>
<evidence type="ECO:0000256" key="2">
    <source>
        <dbReference type="ARBA" id="ARBA00022722"/>
    </source>
</evidence>
<proteinExistence type="inferred from homology"/>
<dbReference type="InterPro" id="IPR013551">
    <property type="entry name" value="YicC-like_C"/>
</dbReference>
<evidence type="ECO:0000259" key="6">
    <source>
        <dbReference type="Pfam" id="PF03755"/>
    </source>
</evidence>
<dbReference type="PANTHER" id="PTHR30636:SF3">
    <property type="entry name" value="UPF0701 PROTEIN YICC"/>
    <property type="match status" value="1"/>
</dbReference>
<keyword evidence="4" id="KW-0378">Hydrolase</keyword>
<dbReference type="PANTHER" id="PTHR30636">
    <property type="entry name" value="UPF0701 PROTEIN YICC"/>
    <property type="match status" value="1"/>
</dbReference>
<evidence type="ECO:0000256" key="1">
    <source>
        <dbReference type="ARBA" id="ARBA00001968"/>
    </source>
</evidence>
<dbReference type="GO" id="GO:0004521">
    <property type="term" value="F:RNA endonuclease activity"/>
    <property type="evidence" value="ECO:0007669"/>
    <property type="project" value="InterPro"/>
</dbReference>
<evidence type="ECO:0000256" key="5">
    <source>
        <dbReference type="ARBA" id="ARBA00035648"/>
    </source>
</evidence>
<comment type="similarity">
    <text evidence="5">Belongs to the YicC/YloC family.</text>
</comment>
<dbReference type="GO" id="GO:0016787">
    <property type="term" value="F:hydrolase activity"/>
    <property type="evidence" value="ECO:0007669"/>
    <property type="project" value="UniProtKB-KW"/>
</dbReference>
<sequence>MYSMTGYGRGSAMRDGREMTVEIKSVNHRFLDVSMRLPRHLTFLEDPLRRFLGGKLSRGHVDVFVNYRNARSDARAVRINTALLGAYLSEARQAAAELSLPDDIGLSSALRLPDVTEITEAEEDREAVLALCLEAAETAAHELIGMRRLEGERLRADLTGRLDAVEALMERVAARAPLVVEEYRDKLDERIGKILQTGEIDRTRLATEVALFADRASIDEEIVRLRSHIEQARLLMAGEEPAGRKLDFVVQEMNREFNTIGSKANDASLTACVLAGKNEIEKIREQVQNIE</sequence>
<dbReference type="EMBL" id="DVNZ01000243">
    <property type="protein sequence ID" value="HIU95011.1"/>
    <property type="molecule type" value="Genomic_DNA"/>
</dbReference>